<dbReference type="InterPro" id="IPR025714">
    <property type="entry name" value="Methyltranfer_dom"/>
</dbReference>
<dbReference type="InterPro" id="IPR029063">
    <property type="entry name" value="SAM-dependent_MTases_sf"/>
</dbReference>
<dbReference type="GO" id="GO:0008168">
    <property type="term" value="F:methyltransferase activity"/>
    <property type="evidence" value="ECO:0007669"/>
    <property type="project" value="UniProtKB-KW"/>
</dbReference>
<gene>
    <name evidence="6" type="ORF">ACFOEV_11175</name>
</gene>
<dbReference type="EC" id="2.1.1.-" evidence="6"/>
<dbReference type="Proteomes" id="UP001595579">
    <property type="component" value="Unassembled WGS sequence"/>
</dbReference>
<dbReference type="PANTHER" id="PTHR44307:SF2">
    <property type="entry name" value="PHOSPHOETHANOLAMINE METHYLTRANSFERASE ISOFORM X1"/>
    <property type="match status" value="1"/>
</dbReference>
<dbReference type="PANTHER" id="PTHR44307">
    <property type="entry name" value="PHOSPHOETHANOLAMINE METHYLTRANSFERASE"/>
    <property type="match status" value="1"/>
</dbReference>
<comment type="caution">
    <text evidence="6">The sequence shown here is derived from an EMBL/GenBank/DDBJ whole genome shotgun (WGS) entry which is preliminary data.</text>
</comment>
<dbReference type="RefSeq" id="WP_386773894.1">
    <property type="nucleotide sequence ID" value="NZ_JBHRUG010000021.1"/>
</dbReference>
<feature type="domain" description="Methyltransferase" evidence="5">
    <location>
        <begin position="34"/>
        <end position="138"/>
    </location>
</feature>
<reference evidence="7" key="1">
    <citation type="journal article" date="2019" name="Int. J. Syst. Evol. Microbiol.">
        <title>The Global Catalogue of Microorganisms (GCM) 10K type strain sequencing project: providing services to taxonomists for standard genome sequencing and annotation.</title>
        <authorList>
            <consortium name="The Broad Institute Genomics Platform"/>
            <consortium name="The Broad Institute Genome Sequencing Center for Infectious Disease"/>
            <person name="Wu L."/>
            <person name="Ma J."/>
        </authorList>
    </citation>
    <scope>NUCLEOTIDE SEQUENCE [LARGE SCALE GENOMIC DNA]</scope>
    <source>
        <strain evidence="7">CECT 7698</strain>
    </source>
</reference>
<evidence type="ECO:0000256" key="1">
    <source>
        <dbReference type="ARBA" id="ARBA00005189"/>
    </source>
</evidence>
<dbReference type="Pfam" id="PF13847">
    <property type="entry name" value="Methyltransf_31"/>
    <property type="match status" value="1"/>
</dbReference>
<comment type="pathway">
    <text evidence="1">Lipid metabolism.</text>
</comment>
<name>A0ABV7LQF0_9GAMM</name>
<evidence type="ECO:0000313" key="7">
    <source>
        <dbReference type="Proteomes" id="UP001595579"/>
    </source>
</evidence>
<evidence type="ECO:0000256" key="2">
    <source>
        <dbReference type="ARBA" id="ARBA00022603"/>
    </source>
</evidence>
<keyword evidence="7" id="KW-1185">Reference proteome</keyword>
<dbReference type="EMBL" id="JBHRUG010000021">
    <property type="protein sequence ID" value="MFC3284168.1"/>
    <property type="molecule type" value="Genomic_DNA"/>
</dbReference>
<dbReference type="GO" id="GO:0032259">
    <property type="term" value="P:methylation"/>
    <property type="evidence" value="ECO:0007669"/>
    <property type="project" value="UniProtKB-KW"/>
</dbReference>
<evidence type="ECO:0000313" key="6">
    <source>
        <dbReference type="EMBL" id="MFC3284168.1"/>
    </source>
</evidence>
<evidence type="ECO:0000256" key="3">
    <source>
        <dbReference type="ARBA" id="ARBA00022679"/>
    </source>
</evidence>
<evidence type="ECO:0000259" key="5">
    <source>
        <dbReference type="Pfam" id="PF13847"/>
    </source>
</evidence>
<dbReference type="CDD" id="cd02440">
    <property type="entry name" value="AdoMet_MTases"/>
    <property type="match status" value="1"/>
</dbReference>
<comment type="pathway">
    <text evidence="4">Phospholipid metabolism.</text>
</comment>
<evidence type="ECO:0000256" key="4">
    <source>
        <dbReference type="ARBA" id="ARBA00025707"/>
    </source>
</evidence>
<organism evidence="6 7">
    <name type="scientific">Litchfieldella rifensis</name>
    <dbReference type="NCBI Taxonomy" id="762643"/>
    <lineage>
        <taxon>Bacteria</taxon>
        <taxon>Pseudomonadati</taxon>
        <taxon>Pseudomonadota</taxon>
        <taxon>Gammaproteobacteria</taxon>
        <taxon>Oceanospirillales</taxon>
        <taxon>Halomonadaceae</taxon>
        <taxon>Litchfieldella</taxon>
    </lineage>
</organism>
<accession>A0ABV7LQF0</accession>
<proteinExistence type="predicted"/>
<dbReference type="Gene3D" id="3.40.50.150">
    <property type="entry name" value="Vaccinia Virus protein VP39"/>
    <property type="match status" value="1"/>
</dbReference>
<keyword evidence="2 6" id="KW-0489">Methyltransferase</keyword>
<keyword evidence="3 6" id="KW-0808">Transferase</keyword>
<sequence length="268" mass="28598">MNDQSTAWQHWFPLIEKAVGDLSRCMFDQVGLAAGHRVLDLATGIGEPALEAAARVGPAGRVLGVDISPAMIDMAHVRAEAAGLTNAEFRVMDIGALSLPESFDIVLSRCGLMFVEDLGATLGGIRRVLEPGGRISASFWASGDETPTLSLAERTAHRVLGLPPPDEGEKTPFALCDVAATAAGLEDAGFADVRLQRVAVTFEFKSAAQFVAYREALSSRFVAPMSGRGDRVRESILQAVVEAIAPYQEADGRVRMENQAYSLSAVRP</sequence>
<protein>
    <submittedName>
        <fullName evidence="6">Class I SAM-dependent methyltransferase</fullName>
        <ecNumber evidence="6">2.1.1.-</ecNumber>
    </submittedName>
</protein>
<dbReference type="SUPFAM" id="SSF53335">
    <property type="entry name" value="S-adenosyl-L-methionine-dependent methyltransferases"/>
    <property type="match status" value="1"/>
</dbReference>